<reference evidence="1 2" key="1">
    <citation type="submission" date="2020-10" db="EMBL/GenBank/DDBJ databases">
        <title>Sequencing the genomes of 1000 actinobacteria strains.</title>
        <authorList>
            <person name="Klenk H.-P."/>
        </authorList>
    </citation>
    <scope>NUCLEOTIDE SEQUENCE [LARGE SCALE GENOMIC DNA]</scope>
    <source>
        <strain evidence="1 2">DSM 46661</strain>
    </source>
</reference>
<protein>
    <submittedName>
        <fullName evidence="1">Uncharacterized protein</fullName>
    </submittedName>
</protein>
<comment type="caution">
    <text evidence="1">The sequence shown here is derived from an EMBL/GenBank/DDBJ whole genome shotgun (WGS) entry which is preliminary data.</text>
</comment>
<keyword evidence="2" id="KW-1185">Reference proteome</keyword>
<name>A0ABR9L197_9PSEU</name>
<organism evidence="1 2">
    <name type="scientific">Amycolatopsis roodepoortensis</name>
    <dbReference type="NCBI Taxonomy" id="700274"/>
    <lineage>
        <taxon>Bacteria</taxon>
        <taxon>Bacillati</taxon>
        <taxon>Actinomycetota</taxon>
        <taxon>Actinomycetes</taxon>
        <taxon>Pseudonocardiales</taxon>
        <taxon>Pseudonocardiaceae</taxon>
        <taxon>Amycolatopsis</taxon>
    </lineage>
</organism>
<sequence length="35" mass="3784">MLPEVAKLGNFWWLDGKCSDGMAELDVAGQAQTVC</sequence>
<evidence type="ECO:0000313" key="2">
    <source>
        <dbReference type="Proteomes" id="UP000656548"/>
    </source>
</evidence>
<gene>
    <name evidence="1" type="ORF">H4W30_001415</name>
</gene>
<dbReference type="EMBL" id="JADBEJ010000001">
    <property type="protein sequence ID" value="MBE1574386.1"/>
    <property type="molecule type" value="Genomic_DNA"/>
</dbReference>
<dbReference type="Proteomes" id="UP000656548">
    <property type="component" value="Unassembled WGS sequence"/>
</dbReference>
<proteinExistence type="predicted"/>
<evidence type="ECO:0000313" key="1">
    <source>
        <dbReference type="EMBL" id="MBE1574386.1"/>
    </source>
</evidence>
<accession>A0ABR9L197</accession>